<evidence type="ECO:0008006" key="4">
    <source>
        <dbReference type="Google" id="ProtNLM"/>
    </source>
</evidence>
<dbReference type="Gene3D" id="1.20.58.60">
    <property type="match status" value="1"/>
</dbReference>
<evidence type="ECO:0000256" key="1">
    <source>
        <dbReference type="SAM" id="Coils"/>
    </source>
</evidence>
<dbReference type="OrthoDB" id="5423371at2759"/>
<protein>
    <recommendedName>
        <fullName evidence="4">C3H1-type domain-containing protein</fullName>
    </recommendedName>
</protein>
<dbReference type="VEuPathDB" id="PiroplasmaDB:BBBOND_0003590"/>
<dbReference type="RefSeq" id="XP_012770646.1">
    <property type="nucleotide sequence ID" value="XM_012915192.1"/>
</dbReference>
<accession>A0A061BJM4</accession>
<organism evidence="3">
    <name type="scientific">Babesia bigemina</name>
    <dbReference type="NCBI Taxonomy" id="5866"/>
    <lineage>
        <taxon>Eukaryota</taxon>
        <taxon>Sar</taxon>
        <taxon>Alveolata</taxon>
        <taxon>Apicomplexa</taxon>
        <taxon>Aconoidasida</taxon>
        <taxon>Piroplasmida</taxon>
        <taxon>Babesiidae</taxon>
        <taxon>Babesia</taxon>
    </lineage>
</organism>
<dbReference type="GeneID" id="24561921"/>
<evidence type="ECO:0000313" key="3">
    <source>
        <dbReference type="EMBL" id="CDR71700.1"/>
    </source>
</evidence>
<evidence type="ECO:0000256" key="2">
    <source>
        <dbReference type="SAM" id="Phobius"/>
    </source>
</evidence>
<name>A0A061BJM4_BABBI</name>
<reference evidence="3" key="2">
    <citation type="submission" date="2014-06" db="EMBL/GenBank/DDBJ databases">
        <authorList>
            <person name="Aslett M."/>
            <person name="De Silva Nishadi"/>
        </authorList>
    </citation>
    <scope>NUCLEOTIDE SEQUENCE</scope>
    <source>
        <strain evidence="3">Bond</strain>
    </source>
</reference>
<dbReference type="EMBL" id="LK055124">
    <property type="protein sequence ID" value="CDR71700.1"/>
    <property type="molecule type" value="Genomic_DNA"/>
</dbReference>
<keyword evidence="1" id="KW-0175">Coiled coil</keyword>
<reference evidence="3" key="1">
    <citation type="journal article" date="2014" name="Nucleic Acids Res.">
        <title>The evolutionary dynamics of variant antigen genes in Babesia reveal a history of genomic innovation underlying host-parasite interaction.</title>
        <authorList>
            <person name="Jackson A.P."/>
            <person name="Otto T.D."/>
            <person name="Darby A."/>
            <person name="Ramaprasad A."/>
            <person name="Xia D."/>
            <person name="Echaide I.E."/>
            <person name="Farber M."/>
            <person name="Gahlot S."/>
            <person name="Gamble J."/>
            <person name="Gupta D."/>
            <person name="Gupta Y."/>
            <person name="Jackson L."/>
            <person name="Malandrin L."/>
            <person name="Malas T.B."/>
            <person name="Moussa E."/>
            <person name="Nair M."/>
            <person name="Reid A.J."/>
            <person name="Sanders M."/>
            <person name="Sharma J."/>
            <person name="Tracey A."/>
            <person name="Quail M.A."/>
            <person name="Weir W."/>
            <person name="Wastling J.M."/>
            <person name="Hall N."/>
            <person name="Willadsen P."/>
            <person name="Lingelbach K."/>
            <person name="Shiels B."/>
            <person name="Tait A."/>
            <person name="Berriman M."/>
            <person name="Allred D.R."/>
            <person name="Pain A."/>
        </authorList>
    </citation>
    <scope>NUCLEOTIDE SEQUENCE</scope>
    <source>
        <strain evidence="3">Bond</strain>
    </source>
</reference>
<keyword evidence="2" id="KW-0812">Transmembrane</keyword>
<feature type="transmembrane region" description="Helical" evidence="2">
    <location>
        <begin position="1607"/>
        <end position="1628"/>
    </location>
</feature>
<keyword evidence="2" id="KW-1133">Transmembrane helix</keyword>
<gene>
    <name evidence="3" type="ORF">BBBOND_0003590</name>
</gene>
<feature type="coiled-coil region" evidence="1">
    <location>
        <begin position="277"/>
        <end position="314"/>
    </location>
</feature>
<sequence length="1669" mass="188298">MGFLYYLLKDVSEKQPYSVGKTMLKDFVETELKPKLSTGRKGFEVIEQVAGKVREYNESVKHSNDDVKNPVDVLLSFVSDTKSGKWFDRVHKIQVDNADEQAVNKAVQSVNSELADCKYHVDKFIIDTYNARNSIADLNSNCNNNVNRAKNNITHERKRLIELSDEEQRKYVVMAKHIGKIINSLRRSVNMVITSQVSDLVEQLKNMVNEIRGKLLDVHKTLNTCINTLSQWIDDALRIITAAEDRIKNDILPRVKDKHEKNAGEDTTITQKVNELKKRSEKLLDAYKESYNGLKELKKNINRAVDAVEQLYTKRLETVKEQVDRLVESTGRHLGTVDGHVKRGLWQVRNNIKLHFDTFVDELGRKIVDASRQSTDAYNTSSRYMFLKNNLKIVGFEGLNAVLEDADTVNRDFAKAMDNVLYYINQAHISRGKLNGEYYLQKLGEGLKDAIHKQFKKVVVGEEEEDIDLKTLNKDYYNETVKDAEVAHDKLRGMIQAFKGPVEKDGFTGNAASARFVAKDMPGYRTGTIGTPKGKKDEYDIALNNVDTALKAFETEGCVDHIEGEEADIQQKKDELGGFVTEITNELNDIGVLIDSTSGVVVNRQMMSADPQGLKQKFIDLRSKIGRTIGVETVRIGTLQKIHDDMTTLRDGLVGSALTNAISFINEDADALREKKITELHGTVNHEAEMATKLLTTLARKQYVSSVKQLLTAFADKVSQELAGLPGEIDEDLRIGFKGLMRVMGGMDSVTGEPVEGSRSASLLDKINTAVSSHGPGTAMKVTFEKLSSTFKDYFTPIHTYVTDQINHETASEPEAIRAITSANREHLADVNTKFNKLLEHLKTINSGRIYISDHKFVGLREDFKSSLASLQPSAFANPRHPELLDAVRQGLQGFVTEMERVYVNGYDGRTIKWIENDGKEDKLTVHGKNGAKAFLSILEILSSNIFHLGERCKSAQFQTIFASHEKHKNVLGDFLSGNGYQVSKSYNSHEGELKNETKCTGTYIYKELFNSEIRNLKNVEQVKEWKKEMKRKNMFTHPRDNDDSKITLFDITDYLYEYLEKYNDVCHLSTLTSRTHPCSVYEMLVWLSGLPHSPVHKPKLDLTILNVIADINKHEKDAADKEDVEITVEMGDSPTFSLATPKDTTVTAYPKNVLYDDLRGAITHICATAYDVLVTIAGHGDEFNIYASDFSNNSMKFHYPSTGEDCLDMLLDILRRILPTLSFLKSQCKLEAEQHGWQSCKYGKNIPTIKSHCGKQPETEPTCKPKCETNCQPTSPLMSYLNDCLPGHLPHHLTKIGCKYECNTCPSTSKKGMPCLTPLGFRGFSGSTRMGKDICDVLDAFLSNEHISCIFALMPMPPKTLPEHLGFALSLVKEWVNTTKLTKGGRTTFPFQSTFESSIDKLSIRLCPSPSFLTNALASAYGSESGVHQYCKDHHVRSLASQLICINESKNVKCAPYLTNLSCDSYNYLAYNHTDTYVSWAAYLPWNFWDCLNNLYKDFCDILCQEWGCQKCLRADKCKRGQHGLKDEKTEIPHCRCPSIVGCKGVTPTFYKYGLAIGNASVLNKVDNEKTCYDFCTQLSKVLKSQYFTELFDKCDDFLFTIRAPFIWLNVALWLLSFLYLIHIMVVRLDLLHIKSHLHSPSSHRIAAQSLLAAARVNKLGRVFYLQP</sequence>
<dbReference type="KEGG" id="bbig:BBBOND_0003590"/>
<proteinExistence type="predicted"/>
<keyword evidence="2" id="KW-0472">Membrane</keyword>